<evidence type="ECO:0000313" key="1">
    <source>
        <dbReference type="EMBL" id="QHT02300.1"/>
    </source>
</evidence>
<dbReference type="AlphaFoldDB" id="A0A6C0CEL8"/>
<dbReference type="EMBL" id="MN739392">
    <property type="protein sequence ID" value="QHT02300.1"/>
    <property type="molecule type" value="Genomic_DNA"/>
</dbReference>
<organism evidence="1">
    <name type="scientific">viral metagenome</name>
    <dbReference type="NCBI Taxonomy" id="1070528"/>
    <lineage>
        <taxon>unclassified sequences</taxon>
        <taxon>metagenomes</taxon>
        <taxon>organismal metagenomes</taxon>
    </lineage>
</organism>
<name>A0A6C0CEL8_9ZZZZ</name>
<proteinExistence type="predicted"/>
<accession>A0A6C0CEL8</accession>
<protein>
    <submittedName>
        <fullName evidence="1">Uncharacterized protein</fullName>
    </submittedName>
</protein>
<reference evidence="1" key="1">
    <citation type="journal article" date="2020" name="Nature">
        <title>Giant virus diversity and host interactions through global metagenomics.</title>
        <authorList>
            <person name="Schulz F."/>
            <person name="Roux S."/>
            <person name="Paez-Espino D."/>
            <person name="Jungbluth S."/>
            <person name="Walsh D.A."/>
            <person name="Denef V.J."/>
            <person name="McMahon K.D."/>
            <person name="Konstantinidis K.T."/>
            <person name="Eloe-Fadrosh E.A."/>
            <person name="Kyrpides N.C."/>
            <person name="Woyke T."/>
        </authorList>
    </citation>
    <scope>NUCLEOTIDE SEQUENCE</scope>
    <source>
        <strain evidence="1">GVMAG-M-3300020565-3</strain>
    </source>
</reference>
<sequence>MNIRSISVKLILLLINTLGAYSYNTPIFKFNNNSGKGGKGGSNICVLNYNNVYTTFYKWSNENKERHPKIIEDTLWLSKYRFVNPSIIIGVYNDCFNLNYICLIRRLSQDNYKLLNIFANPSNNFDDDLLLLKNLFEFAINNDIKLNTDKLTDIDNSRYLLTYLFYYSQINSKTL</sequence>